<evidence type="ECO:0000313" key="7">
    <source>
        <dbReference type="EMBL" id="KAA0190339.1"/>
    </source>
</evidence>
<keyword evidence="3 5" id="KW-1133">Transmembrane helix</keyword>
<organism evidence="7 8">
    <name type="scientific">Fasciolopsis buskii</name>
    <dbReference type="NCBI Taxonomy" id="27845"/>
    <lineage>
        <taxon>Eukaryota</taxon>
        <taxon>Metazoa</taxon>
        <taxon>Spiralia</taxon>
        <taxon>Lophotrochozoa</taxon>
        <taxon>Platyhelminthes</taxon>
        <taxon>Trematoda</taxon>
        <taxon>Digenea</taxon>
        <taxon>Plagiorchiida</taxon>
        <taxon>Echinostomata</taxon>
        <taxon>Echinostomatoidea</taxon>
        <taxon>Fasciolidae</taxon>
        <taxon>Fasciolopsis</taxon>
    </lineage>
</organism>
<dbReference type="GO" id="GO:0004930">
    <property type="term" value="F:G protein-coupled receptor activity"/>
    <property type="evidence" value="ECO:0007669"/>
    <property type="project" value="InterPro"/>
</dbReference>
<feature type="transmembrane region" description="Helical" evidence="5">
    <location>
        <begin position="467"/>
        <end position="490"/>
    </location>
</feature>
<keyword evidence="8" id="KW-1185">Reference proteome</keyword>
<accession>A0A8E0VIK8</accession>
<evidence type="ECO:0000259" key="6">
    <source>
        <dbReference type="PROSITE" id="PS50262"/>
    </source>
</evidence>
<evidence type="ECO:0000256" key="4">
    <source>
        <dbReference type="ARBA" id="ARBA00023136"/>
    </source>
</evidence>
<feature type="transmembrane region" description="Helical" evidence="5">
    <location>
        <begin position="91"/>
        <end position="114"/>
    </location>
</feature>
<dbReference type="Gene3D" id="1.20.1070.10">
    <property type="entry name" value="Rhodopsin 7-helix transmembrane proteins"/>
    <property type="match status" value="2"/>
</dbReference>
<sequence>MLIVITSKVSAFLNAKSKRLYVLPILFVTASSWAIGASVPEVDLDPKETEYANVSFNAISSGEADIDDEVPSTVAANQTQNCSLSLAEFVIYFYIQTSICFVGFILNLINLVVFRRPQFSGAAYTYMTAMSVADALTLLNYMPVGLLRCTGYFPYCQNASFKAFRTAVFYYNAYITFAVNNMSEAASVWFTVLLSIERYMAMRNLGVSFRTRRNRLNATCEKKTSGLYSETECPSDTAECRPTCSFDSHQSAKKITESRSSKITESVLSVLRHFKLSSCHVSCPRCHCRIPGSLRKLNVRYSIIVVTMLSIILNTPFFFAQAVKDISQTGATANNTNCTSINKLILNCTTPRLSSSPVSQSATRLRIEMTKFGQSEFYKAFTWFKTILVQILPLVFLCVANFRLFHFIHVAGHRRQQVLSGKTATKLEGADRHAHKQKLFGKHKQNLRNPTVNYGSSSRWQTAQRKLTILLIVIVALFVAGQIPQSIAYVEIYTAFIKPLHSSCASLHCCRPYQIYRAVANTACLFTYAVNFFVYLVLNKHFRKQLTVWCRSLCPCCTCKRTKPVLHLRESVSNFLSPARQDPKTVPVDVYGRNTFSRVGRSPVAHLNPMDYPSEAVSAPDAYGLLPDHSELTPRTQFGEKRSCSHLFRTLKKGCTQRKSSRLNTDQADNFNQHSANIYRMNRSRVYSEQPIQHRNYMTEIQFSSDREPFVSHSYKACYSYDSILKKVVVERNFCLYCATSSVMDPVSSSGLTDHTHGQYSSLLHCSRNSIMTLSRPTVSSSTHPLMPVATGSNNDQEMLPVVSSPIFTTFPIPNDSYSSCSHLFSPIAYQESDFDVISVDESLNVDQKIYNSAV</sequence>
<feature type="transmembrane region" description="Helical" evidence="5">
    <location>
        <begin position="174"/>
        <end position="196"/>
    </location>
</feature>
<evidence type="ECO:0000256" key="3">
    <source>
        <dbReference type="ARBA" id="ARBA00022989"/>
    </source>
</evidence>
<feature type="transmembrane region" description="Helical" evidence="5">
    <location>
        <begin position="299"/>
        <end position="319"/>
    </location>
</feature>
<dbReference type="EMBL" id="LUCM01007173">
    <property type="protein sequence ID" value="KAA0190339.1"/>
    <property type="molecule type" value="Genomic_DNA"/>
</dbReference>
<keyword evidence="4 5" id="KW-0472">Membrane</keyword>
<dbReference type="PROSITE" id="PS50262">
    <property type="entry name" value="G_PROTEIN_RECEP_F1_2"/>
    <property type="match status" value="1"/>
</dbReference>
<dbReference type="CDD" id="cd14978">
    <property type="entry name" value="7tmA_FMRFamide_R-like"/>
    <property type="match status" value="1"/>
</dbReference>
<dbReference type="OrthoDB" id="10033446at2759"/>
<feature type="domain" description="G-protein coupled receptors family 1 profile" evidence="6">
    <location>
        <begin position="103"/>
        <end position="535"/>
    </location>
</feature>
<dbReference type="SUPFAM" id="SSF81321">
    <property type="entry name" value="Family A G protein-coupled receptor-like"/>
    <property type="match status" value="2"/>
</dbReference>
<evidence type="ECO:0000256" key="5">
    <source>
        <dbReference type="SAM" id="Phobius"/>
    </source>
</evidence>
<keyword evidence="2 5" id="KW-0812">Transmembrane</keyword>
<evidence type="ECO:0000256" key="2">
    <source>
        <dbReference type="ARBA" id="ARBA00022692"/>
    </source>
</evidence>
<feature type="transmembrane region" description="Helical" evidence="5">
    <location>
        <begin position="515"/>
        <end position="538"/>
    </location>
</feature>
<dbReference type="InterPro" id="IPR017452">
    <property type="entry name" value="GPCR_Rhodpsn_7TM"/>
</dbReference>
<protein>
    <recommendedName>
        <fullName evidence="6">G-protein coupled receptors family 1 profile domain-containing protein</fullName>
    </recommendedName>
</protein>
<reference evidence="7" key="1">
    <citation type="submission" date="2019-05" db="EMBL/GenBank/DDBJ databases">
        <title>Annotation for the trematode Fasciolopsis buski.</title>
        <authorList>
            <person name="Choi Y.-J."/>
        </authorList>
    </citation>
    <scope>NUCLEOTIDE SEQUENCE</scope>
    <source>
        <strain evidence="7">HT</strain>
        <tissue evidence="7">Whole worm</tissue>
    </source>
</reference>
<dbReference type="PANTHER" id="PTHR46641">
    <property type="entry name" value="FMRFAMIDE RECEPTOR-RELATED"/>
    <property type="match status" value="1"/>
</dbReference>
<feature type="transmembrane region" description="Helical" evidence="5">
    <location>
        <begin position="387"/>
        <end position="405"/>
    </location>
</feature>
<proteinExistence type="predicted"/>
<evidence type="ECO:0000256" key="1">
    <source>
        <dbReference type="ARBA" id="ARBA00004370"/>
    </source>
</evidence>
<dbReference type="InterPro" id="IPR000276">
    <property type="entry name" value="GPCR_Rhodpsn"/>
</dbReference>
<comment type="caution">
    <text evidence="7">The sequence shown here is derived from an EMBL/GenBank/DDBJ whole genome shotgun (WGS) entry which is preliminary data.</text>
</comment>
<name>A0A8E0VIK8_9TREM</name>
<dbReference type="AlphaFoldDB" id="A0A8E0VIK8"/>
<comment type="subcellular location">
    <subcellularLocation>
        <location evidence="1">Membrane</location>
    </subcellularLocation>
</comment>
<feature type="transmembrane region" description="Helical" evidence="5">
    <location>
        <begin position="20"/>
        <end position="39"/>
    </location>
</feature>
<dbReference type="PANTHER" id="PTHR46641:SF2">
    <property type="entry name" value="FMRFAMIDE RECEPTOR"/>
    <property type="match status" value="1"/>
</dbReference>
<dbReference type="Proteomes" id="UP000728185">
    <property type="component" value="Unassembled WGS sequence"/>
</dbReference>
<dbReference type="InterPro" id="IPR052954">
    <property type="entry name" value="GPCR-Ligand_Int"/>
</dbReference>
<dbReference type="PRINTS" id="PR00237">
    <property type="entry name" value="GPCRRHODOPSN"/>
</dbReference>
<dbReference type="GO" id="GO:0016020">
    <property type="term" value="C:membrane"/>
    <property type="evidence" value="ECO:0007669"/>
    <property type="project" value="UniProtKB-SubCell"/>
</dbReference>
<evidence type="ECO:0000313" key="8">
    <source>
        <dbReference type="Proteomes" id="UP000728185"/>
    </source>
</evidence>
<gene>
    <name evidence="7" type="ORF">FBUS_00389</name>
</gene>